<proteinExistence type="predicted"/>
<comment type="caution">
    <text evidence="2">The sequence shown here is derived from an EMBL/GenBank/DDBJ whole genome shotgun (WGS) entry which is preliminary data.</text>
</comment>
<name>A0AA91ZTF3_9BACI</name>
<feature type="transmembrane region" description="Helical" evidence="1">
    <location>
        <begin position="20"/>
        <end position="42"/>
    </location>
</feature>
<organism evidence="2 3">
    <name type="scientific">Bacillus pseudomycoides</name>
    <dbReference type="NCBI Taxonomy" id="64104"/>
    <lineage>
        <taxon>Bacteria</taxon>
        <taxon>Bacillati</taxon>
        <taxon>Bacillota</taxon>
        <taxon>Bacilli</taxon>
        <taxon>Bacillales</taxon>
        <taxon>Bacillaceae</taxon>
        <taxon>Bacillus</taxon>
        <taxon>Bacillus cereus group</taxon>
    </lineage>
</organism>
<dbReference type="EMBL" id="NVOR01000027">
    <property type="protein sequence ID" value="PED82735.1"/>
    <property type="molecule type" value="Genomic_DNA"/>
</dbReference>
<gene>
    <name evidence="2" type="ORF">CON65_09975</name>
</gene>
<keyword evidence="1" id="KW-0472">Membrane</keyword>
<keyword evidence="1" id="KW-0812">Transmembrane</keyword>
<keyword evidence="1" id="KW-1133">Transmembrane helix</keyword>
<accession>A0AA91ZTF3</accession>
<evidence type="ECO:0000313" key="2">
    <source>
        <dbReference type="EMBL" id="PED82735.1"/>
    </source>
</evidence>
<evidence type="ECO:0000313" key="3">
    <source>
        <dbReference type="Proteomes" id="UP000221020"/>
    </source>
</evidence>
<dbReference type="Proteomes" id="UP000221020">
    <property type="component" value="Unassembled WGS sequence"/>
</dbReference>
<reference evidence="2 3" key="1">
    <citation type="submission" date="2017-09" db="EMBL/GenBank/DDBJ databases">
        <title>Large-scale bioinformatics analysis of Bacillus genomes uncovers conserved roles of natural products in bacterial physiology.</title>
        <authorList>
            <consortium name="Agbiome Team Llc"/>
            <person name="Bleich R.M."/>
            <person name="Grubbs K.J."/>
            <person name="Santa Maria K.C."/>
            <person name="Allen S.E."/>
            <person name="Farag S."/>
            <person name="Shank E.A."/>
            <person name="Bowers A."/>
        </authorList>
    </citation>
    <scope>NUCLEOTIDE SEQUENCE [LARGE SCALE GENOMIC DNA]</scope>
    <source>
        <strain evidence="2 3">AFS092012</strain>
    </source>
</reference>
<dbReference type="AlphaFoldDB" id="A0AA91ZTF3"/>
<sequence>MNKPKYNKIYNYNNLLLGDLIMSFSVGSAIFMTLVGAIFGTIPSKNKSESTN</sequence>
<evidence type="ECO:0000256" key="1">
    <source>
        <dbReference type="SAM" id="Phobius"/>
    </source>
</evidence>
<protein>
    <submittedName>
        <fullName evidence="2">Uncharacterized protein</fullName>
    </submittedName>
</protein>